<reference evidence="2" key="1">
    <citation type="journal article" date="2019" name="Int. J. Syst. Evol. Microbiol.">
        <title>The Global Catalogue of Microorganisms (GCM) 10K type strain sequencing project: providing services to taxonomists for standard genome sequencing and annotation.</title>
        <authorList>
            <consortium name="The Broad Institute Genomics Platform"/>
            <consortium name="The Broad Institute Genome Sequencing Center for Infectious Disease"/>
            <person name="Wu L."/>
            <person name="Ma J."/>
        </authorList>
    </citation>
    <scope>NUCLEOTIDE SEQUENCE [LARGE SCALE GENOMIC DNA]</scope>
    <source>
        <strain evidence="2">KCTC 32998</strain>
    </source>
</reference>
<comment type="caution">
    <text evidence="1">The sequence shown here is derived from an EMBL/GenBank/DDBJ whole genome shotgun (WGS) entry which is preliminary data.</text>
</comment>
<protein>
    <submittedName>
        <fullName evidence="1">Uncharacterized protein</fullName>
    </submittedName>
</protein>
<evidence type="ECO:0000313" key="1">
    <source>
        <dbReference type="EMBL" id="GHB34510.1"/>
    </source>
</evidence>
<gene>
    <name evidence="1" type="ORF">GCM10009038_37010</name>
</gene>
<sequence length="84" mass="9420">MRHTIACYRCGHTEAHSTDAGNDWDEINRTLCGEFIATRDHDFALGSRNYQLHALSLSIEIILEMSRKRPTASTSVRLTSKVAA</sequence>
<name>A0ABQ3EH73_9GAMM</name>
<proteinExistence type="predicted"/>
<organism evidence="1 2">
    <name type="scientific">Salinicola rhizosphaerae</name>
    <dbReference type="NCBI Taxonomy" id="1443141"/>
    <lineage>
        <taxon>Bacteria</taxon>
        <taxon>Pseudomonadati</taxon>
        <taxon>Pseudomonadota</taxon>
        <taxon>Gammaproteobacteria</taxon>
        <taxon>Oceanospirillales</taxon>
        <taxon>Halomonadaceae</taxon>
        <taxon>Salinicola</taxon>
    </lineage>
</organism>
<evidence type="ECO:0000313" key="2">
    <source>
        <dbReference type="Proteomes" id="UP000646745"/>
    </source>
</evidence>
<dbReference type="EMBL" id="BMZI01000011">
    <property type="protein sequence ID" value="GHB34510.1"/>
    <property type="molecule type" value="Genomic_DNA"/>
</dbReference>
<accession>A0ABQ3EH73</accession>
<keyword evidence="2" id="KW-1185">Reference proteome</keyword>
<dbReference type="Proteomes" id="UP000646745">
    <property type="component" value="Unassembled WGS sequence"/>
</dbReference>